<keyword evidence="5" id="KW-1185">Reference proteome</keyword>
<dbReference type="EMBL" id="SGPK01000151">
    <property type="protein sequence ID" value="THH07266.1"/>
    <property type="molecule type" value="Genomic_DNA"/>
</dbReference>
<dbReference type="GO" id="GO:0050661">
    <property type="term" value="F:NADP binding"/>
    <property type="evidence" value="ECO:0007669"/>
    <property type="project" value="InterPro"/>
</dbReference>
<evidence type="ECO:0000313" key="5">
    <source>
        <dbReference type="Proteomes" id="UP000308199"/>
    </source>
</evidence>
<dbReference type="AlphaFoldDB" id="A0A4S4L6W1"/>
<keyword evidence="1" id="KW-0285">Flavoprotein</keyword>
<dbReference type="InterPro" id="IPR036188">
    <property type="entry name" value="FAD/NAD-bd_sf"/>
</dbReference>
<evidence type="ECO:0000313" key="4">
    <source>
        <dbReference type="EMBL" id="THH07266.1"/>
    </source>
</evidence>
<dbReference type="GO" id="GO:0004499">
    <property type="term" value="F:N,N-dimethylaniline monooxygenase activity"/>
    <property type="evidence" value="ECO:0007669"/>
    <property type="project" value="InterPro"/>
</dbReference>
<sequence length="546" mass="60624">MGWFRDLLVFTPGLESRHGHASIRSHLKDTLGQAQLVNFKLDDNIFGQPHASGLGPDTPVIEAAFTFETPRALGKGYVRILYPHDGETPKAMMMMMMVSDWKGHEEIIYESGVYDEHNVSWGEIRAQRHAEIEKDPFVIVVGGAQTGLQVAARLRQHDIKTLVIEQTARVGDVWRNRYPTLALHTPRAQHCFLYQPYPSNWPKLTPRDKLASWLEQYAETQDLVVWTSSTLEPQPRYNSQTKRWDVVINRNGVPIALHPAHIVLATSIYGDPVIPPLLGIENFSGRVLHSSAFAGGKHFAGQRVIVVGAGNTSVDVCQDLVYCGAASVTMVQRSSSAVVSVKYLLQTFGMSFPEGKPTYYSDLASAGMPIGALCELGRKMQPIAEEYDKEMLEGLKKAGFKVKDGPDHSGQLYMVFDRGGGYFVDVGCASLIINGKVKVKQGTELDHLTSTGVVYKDGSDEEADAIILATGWHPIRDKLKRTFGEEVIDRTSELWGIDEEGELRAGYKPSGQPGLWFAAGDFAVSRFYSNFLALYIKGIELGYFFY</sequence>
<dbReference type="Proteomes" id="UP000308199">
    <property type="component" value="Unassembled WGS sequence"/>
</dbReference>
<evidence type="ECO:0000256" key="3">
    <source>
        <dbReference type="ARBA" id="ARBA00023002"/>
    </source>
</evidence>
<accession>A0A4S4L6W1</accession>
<evidence type="ECO:0008006" key="6">
    <source>
        <dbReference type="Google" id="ProtNLM"/>
    </source>
</evidence>
<name>A0A4S4L6W1_9AGAM</name>
<evidence type="ECO:0000256" key="1">
    <source>
        <dbReference type="ARBA" id="ARBA00022630"/>
    </source>
</evidence>
<keyword evidence="2" id="KW-0274">FAD</keyword>
<dbReference type="Pfam" id="PF00743">
    <property type="entry name" value="FMO-like"/>
    <property type="match status" value="1"/>
</dbReference>
<dbReference type="OrthoDB" id="74360at2759"/>
<organism evidence="4 5">
    <name type="scientific">Phellinidium pouzarii</name>
    <dbReference type="NCBI Taxonomy" id="167371"/>
    <lineage>
        <taxon>Eukaryota</taxon>
        <taxon>Fungi</taxon>
        <taxon>Dikarya</taxon>
        <taxon>Basidiomycota</taxon>
        <taxon>Agaricomycotina</taxon>
        <taxon>Agaricomycetes</taxon>
        <taxon>Hymenochaetales</taxon>
        <taxon>Hymenochaetaceae</taxon>
        <taxon>Phellinidium</taxon>
    </lineage>
</organism>
<dbReference type="InterPro" id="IPR020946">
    <property type="entry name" value="Flavin_mOase-like"/>
</dbReference>
<dbReference type="PANTHER" id="PTHR43539:SF68">
    <property type="entry name" value="FLAVIN-BINDING MONOOXYGENASE-LIKE PROTEIN (AFU_ORTHOLOGUE AFUA_4G09220)"/>
    <property type="match status" value="1"/>
</dbReference>
<gene>
    <name evidence="4" type="ORF">EW145_g3496</name>
</gene>
<dbReference type="SUPFAM" id="SSF51905">
    <property type="entry name" value="FAD/NAD(P)-binding domain"/>
    <property type="match status" value="1"/>
</dbReference>
<dbReference type="InterPro" id="IPR050982">
    <property type="entry name" value="Auxin_biosynth/cation_transpt"/>
</dbReference>
<comment type="caution">
    <text evidence="4">The sequence shown here is derived from an EMBL/GenBank/DDBJ whole genome shotgun (WGS) entry which is preliminary data.</text>
</comment>
<keyword evidence="3" id="KW-0560">Oxidoreductase</keyword>
<protein>
    <recommendedName>
        <fullName evidence="6">FAD/NAD(P)-binding domain-containing protein</fullName>
    </recommendedName>
</protein>
<proteinExistence type="predicted"/>
<dbReference type="GO" id="GO:0050660">
    <property type="term" value="F:flavin adenine dinucleotide binding"/>
    <property type="evidence" value="ECO:0007669"/>
    <property type="project" value="InterPro"/>
</dbReference>
<dbReference type="PANTHER" id="PTHR43539">
    <property type="entry name" value="FLAVIN-BINDING MONOOXYGENASE-LIKE PROTEIN (AFU_ORTHOLOGUE AFUA_4G09220)"/>
    <property type="match status" value="1"/>
</dbReference>
<dbReference type="Gene3D" id="3.50.50.60">
    <property type="entry name" value="FAD/NAD(P)-binding domain"/>
    <property type="match status" value="1"/>
</dbReference>
<reference evidence="4 5" key="1">
    <citation type="submission" date="2019-02" db="EMBL/GenBank/DDBJ databases">
        <title>Genome sequencing of the rare red list fungi Phellinidium pouzarii.</title>
        <authorList>
            <person name="Buettner E."/>
            <person name="Kellner H."/>
        </authorList>
    </citation>
    <scope>NUCLEOTIDE SEQUENCE [LARGE SCALE GENOMIC DNA]</scope>
    <source>
        <strain evidence="4 5">DSM 108285</strain>
    </source>
</reference>
<evidence type="ECO:0000256" key="2">
    <source>
        <dbReference type="ARBA" id="ARBA00022827"/>
    </source>
</evidence>